<dbReference type="EMBL" id="DRQG01000125">
    <property type="protein sequence ID" value="HGY56694.1"/>
    <property type="molecule type" value="Genomic_DNA"/>
</dbReference>
<sequence>MAIWIFTLFFLCTAFFVFNSYRKSRNIRLMYIREAPSEWKWEPVRNRLFPTQDWFKGRFEHFQAALALIPLKQHSFSSAITPFFMVHIVMEIPSLSPLDIVARSEAPHNSDTEALGLLQGKNIDLLPEKIRQVMRETVVAKENILKDFSLCLRDRLTVDNHLLLKSLLPEAKVILIADYISDGNHTNFFPDTMRDIGRLAAVIEENL</sequence>
<evidence type="ECO:0000313" key="1">
    <source>
        <dbReference type="EMBL" id="HGY56694.1"/>
    </source>
</evidence>
<protein>
    <submittedName>
        <fullName evidence="1">Uncharacterized protein</fullName>
    </submittedName>
</protein>
<proteinExistence type="predicted"/>
<dbReference type="AlphaFoldDB" id="A0A7V4U4G4"/>
<dbReference type="Proteomes" id="UP000885779">
    <property type="component" value="Unassembled WGS sequence"/>
</dbReference>
<name>A0A7V4U4G4_CALAY</name>
<reference evidence="1" key="1">
    <citation type="journal article" date="2020" name="mSystems">
        <title>Genome- and Community-Level Interaction Insights into Carbon Utilization and Element Cycling Functions of Hydrothermarchaeota in Hydrothermal Sediment.</title>
        <authorList>
            <person name="Zhou Z."/>
            <person name="Liu Y."/>
            <person name="Xu W."/>
            <person name="Pan J."/>
            <person name="Luo Z.H."/>
            <person name="Li M."/>
        </authorList>
    </citation>
    <scope>NUCLEOTIDE SEQUENCE [LARGE SCALE GENOMIC DNA]</scope>
    <source>
        <strain evidence="1">HyVt-577</strain>
    </source>
</reference>
<comment type="caution">
    <text evidence="1">The sequence shown here is derived from an EMBL/GenBank/DDBJ whole genome shotgun (WGS) entry which is preliminary data.</text>
</comment>
<accession>A0A7V4U4G4</accession>
<organism evidence="1">
    <name type="scientific">Caldithrix abyssi</name>
    <dbReference type="NCBI Taxonomy" id="187145"/>
    <lineage>
        <taxon>Bacteria</taxon>
        <taxon>Pseudomonadati</taxon>
        <taxon>Calditrichota</taxon>
        <taxon>Calditrichia</taxon>
        <taxon>Calditrichales</taxon>
        <taxon>Calditrichaceae</taxon>
        <taxon>Caldithrix</taxon>
    </lineage>
</organism>
<gene>
    <name evidence="1" type="ORF">ENK44_13385</name>
</gene>